<evidence type="ECO:0000313" key="1">
    <source>
        <dbReference type="EMBL" id="MCG9027391.1"/>
    </source>
</evidence>
<dbReference type="Proteomes" id="UP001200247">
    <property type="component" value="Unassembled WGS sequence"/>
</dbReference>
<reference evidence="1 2" key="1">
    <citation type="submission" date="2021-10" db="EMBL/GenBank/DDBJ databases">
        <title>Whole-genome sequencing analysis of Laribacter hongkongensis: virulence gene profiles, carbohydrate-active enzyme prediction, and antimicrobial resistance characterization.</title>
        <authorList>
            <person name="Yuan P."/>
            <person name="Zhan Y."/>
            <person name="Chen D."/>
        </authorList>
    </citation>
    <scope>NUCLEOTIDE SEQUENCE [LARGE SCALE GENOMIC DNA]</scope>
    <source>
        <strain evidence="1 2">W67</strain>
    </source>
</reference>
<comment type="caution">
    <text evidence="1">The sequence shown here is derived from an EMBL/GenBank/DDBJ whole genome shotgun (WGS) entry which is preliminary data.</text>
</comment>
<proteinExistence type="predicted"/>
<evidence type="ECO:0000313" key="2">
    <source>
        <dbReference type="Proteomes" id="UP001200247"/>
    </source>
</evidence>
<protein>
    <submittedName>
        <fullName evidence="1">Uncharacterized protein</fullName>
    </submittedName>
</protein>
<name>A0ABD4SXL4_9NEIS</name>
<dbReference type="EMBL" id="JAJAXM010000057">
    <property type="protein sequence ID" value="MCG9027391.1"/>
    <property type="molecule type" value="Genomic_DNA"/>
</dbReference>
<dbReference type="RefSeq" id="WP_239894671.1">
    <property type="nucleotide sequence ID" value="NZ_JAJAWS010000047.1"/>
</dbReference>
<sequence length="65" mass="6917">MQPLDAGAKHPDRAFGQIGLLDDLAQAGNRGRCRWGTPQLTDLVAQPAHSLFGHLALPGQFLQAA</sequence>
<dbReference type="AlphaFoldDB" id="A0ABD4SXL4"/>
<accession>A0ABD4SXL4</accession>
<organism evidence="1 2">
    <name type="scientific">Laribacter hongkongensis</name>
    <dbReference type="NCBI Taxonomy" id="168471"/>
    <lineage>
        <taxon>Bacteria</taxon>
        <taxon>Pseudomonadati</taxon>
        <taxon>Pseudomonadota</taxon>
        <taxon>Betaproteobacteria</taxon>
        <taxon>Neisseriales</taxon>
        <taxon>Aquaspirillaceae</taxon>
        <taxon>Laribacter</taxon>
    </lineage>
</organism>
<gene>
    <name evidence="1" type="ORF">LH440_16115</name>
</gene>